<protein>
    <submittedName>
        <fullName evidence="2">Uncharacterized protein</fullName>
    </submittedName>
</protein>
<gene>
    <name evidence="2" type="ORF">P167DRAFT_563096</name>
</gene>
<feature type="compositionally biased region" description="Acidic residues" evidence="1">
    <location>
        <begin position="787"/>
        <end position="800"/>
    </location>
</feature>
<dbReference type="AlphaFoldDB" id="A0A3N4KY39"/>
<dbReference type="Proteomes" id="UP000277580">
    <property type="component" value="Unassembled WGS sequence"/>
</dbReference>
<feature type="compositionally biased region" description="Basic residues" evidence="1">
    <location>
        <begin position="404"/>
        <end position="414"/>
    </location>
</feature>
<evidence type="ECO:0000313" key="2">
    <source>
        <dbReference type="EMBL" id="RPB15480.1"/>
    </source>
</evidence>
<feature type="region of interest" description="Disordered" evidence="1">
    <location>
        <begin position="403"/>
        <end position="426"/>
    </location>
</feature>
<dbReference type="InParanoid" id="A0A3N4KY39"/>
<feature type="compositionally biased region" description="Basic residues" evidence="1">
    <location>
        <begin position="1125"/>
        <end position="1138"/>
    </location>
</feature>
<name>A0A3N4KY39_9PEZI</name>
<feature type="compositionally biased region" description="Pro residues" evidence="1">
    <location>
        <begin position="1067"/>
        <end position="1078"/>
    </location>
</feature>
<feature type="compositionally biased region" description="Acidic residues" evidence="1">
    <location>
        <begin position="811"/>
        <end position="823"/>
    </location>
</feature>
<feature type="compositionally biased region" description="Low complexity" evidence="1">
    <location>
        <begin position="8"/>
        <end position="22"/>
    </location>
</feature>
<evidence type="ECO:0000256" key="1">
    <source>
        <dbReference type="SAM" id="MobiDB-lite"/>
    </source>
</evidence>
<feature type="compositionally biased region" description="Acidic residues" evidence="1">
    <location>
        <begin position="908"/>
        <end position="919"/>
    </location>
</feature>
<feature type="region of interest" description="Disordered" evidence="1">
    <location>
        <begin position="88"/>
        <end position="130"/>
    </location>
</feature>
<feature type="compositionally biased region" description="Acidic residues" evidence="1">
    <location>
        <begin position="1023"/>
        <end position="1059"/>
    </location>
</feature>
<feature type="compositionally biased region" description="Acidic residues" evidence="1">
    <location>
        <begin position="942"/>
        <end position="957"/>
    </location>
</feature>
<feature type="region of interest" description="Disordered" evidence="1">
    <location>
        <begin position="903"/>
        <end position="1151"/>
    </location>
</feature>
<feature type="region of interest" description="Disordered" evidence="1">
    <location>
        <begin position="765"/>
        <end position="828"/>
    </location>
</feature>
<feature type="compositionally biased region" description="Basic and acidic residues" evidence="1">
    <location>
        <begin position="1003"/>
        <end position="1022"/>
    </location>
</feature>
<feature type="region of interest" description="Disordered" evidence="1">
    <location>
        <begin position="142"/>
        <end position="172"/>
    </location>
</feature>
<sequence length="1151" mass="127937">MTEALPKSRSSLSTITRTTTTSHNPTKQWTTARCHRLLRPLSSKLQALRNIVKSNPSVTTENAARPRPKRDPTDPDALFVEVVEKAAGTAGMGARRARARPQRTYVGAGGNNGSRNHRNHPPSASNEVPSIHVDDSYLSIWGDSASNPAESESQSQPKRSHQAKPQDPNNPLVLLHSLKSHVHPSIFSVYLGIYTALESVLLSTKLPPPKIKVLPLRTLAARKIAHCILATSGEVDADDIWYDAAAELGSGGEYLRDIVRWHAVELVRESIANGLMKGRQGNNGGIGMAGVLIGLCRSCGAEQEAQSLLQTLFDVSPVISSSDHPPILTLQKLWFSDQEIIYRFLARNFPMTQSNPSWLGSADIRKFLQLDLEENPGLEVLTTRALEAAFGLFGEEHINALSARRQKVSRRKGTSRTSKSHSDQAAKKAAAIMPYNIATKAENTILKATRELVPLSLFKPRSEAVGIIKQLVRGFLVQDAGVKSSTEEVWGGNWPVAAKTAILLQGLGSSAKDDNLIMDEIARCLEDICSSGGKHALRSLAGFIVECYIPLYHRAFRAKEDPIQQLANRLLSLAAVSKTWPSSHGQEESGFSEMTPETPRNASGMKMVTFTPGKPDLAPHQELFETKRYLVAQLALQIAVTFSVSEEVKSNTSWIDWLGRFEHKVIGLKIQTPGRVRCFLQPLNMKAELEKGTRANQRKKKNIEKKKGKRKGWRYEEGLDLWVAVGATPGRKEGRVGLFMDCVEVEMPDEDVDYDWRDEYEAIPSDVEETSIVEEDEADDASVGMPEYEEEEEDVEDDDQPVTPSSSSSFVEDDSDEDADGDADYYSNIRVTPPRTVRRSPRGTARIKKSLAYFSAIKSSPMFTRTPSRTQSSGLKKQFNFSVVVDSSPFRNSSVVSSTIKRLGIDKDDWEDEDEDLDSEGVMMEDYSSPVLRRMERRQEPTEDDDKTDDESEEEVIGDISFGDAQFGSLSPYSSPQPLPTPPSKRKRAREIPLSELMEYSSSEEKGGEQEFKRYKGGRESEASGEEQELEEFEESDEFEEDEEYQDQEMEDDMLEEDTPSVAGLPSSPPPPTPPPHSRPPKRTSLGALRSMVNVNDPRASPNTSLVEPKSKDLKKTLERSAEKRHSKKKRLRAKKKKTIDSDLSEDELGL</sequence>
<dbReference type="OrthoDB" id="5402194at2759"/>
<feature type="region of interest" description="Disordered" evidence="1">
    <location>
        <begin position="581"/>
        <end position="602"/>
    </location>
</feature>
<dbReference type="EMBL" id="ML119113">
    <property type="protein sequence ID" value="RPB15480.1"/>
    <property type="molecule type" value="Genomic_DNA"/>
</dbReference>
<organism evidence="2 3">
    <name type="scientific">Morchella conica CCBAS932</name>
    <dbReference type="NCBI Taxonomy" id="1392247"/>
    <lineage>
        <taxon>Eukaryota</taxon>
        <taxon>Fungi</taxon>
        <taxon>Dikarya</taxon>
        <taxon>Ascomycota</taxon>
        <taxon>Pezizomycotina</taxon>
        <taxon>Pezizomycetes</taxon>
        <taxon>Pezizales</taxon>
        <taxon>Morchellaceae</taxon>
        <taxon>Morchella</taxon>
    </lineage>
</organism>
<accession>A0A3N4KY39</accession>
<reference evidence="2 3" key="1">
    <citation type="journal article" date="2018" name="Nat. Ecol. Evol.">
        <title>Pezizomycetes genomes reveal the molecular basis of ectomycorrhizal truffle lifestyle.</title>
        <authorList>
            <person name="Murat C."/>
            <person name="Payen T."/>
            <person name="Noel B."/>
            <person name="Kuo A."/>
            <person name="Morin E."/>
            <person name="Chen J."/>
            <person name="Kohler A."/>
            <person name="Krizsan K."/>
            <person name="Balestrini R."/>
            <person name="Da Silva C."/>
            <person name="Montanini B."/>
            <person name="Hainaut M."/>
            <person name="Levati E."/>
            <person name="Barry K.W."/>
            <person name="Belfiori B."/>
            <person name="Cichocki N."/>
            <person name="Clum A."/>
            <person name="Dockter R.B."/>
            <person name="Fauchery L."/>
            <person name="Guy J."/>
            <person name="Iotti M."/>
            <person name="Le Tacon F."/>
            <person name="Lindquist E.A."/>
            <person name="Lipzen A."/>
            <person name="Malagnac F."/>
            <person name="Mello A."/>
            <person name="Molinier V."/>
            <person name="Miyauchi S."/>
            <person name="Poulain J."/>
            <person name="Riccioni C."/>
            <person name="Rubini A."/>
            <person name="Sitrit Y."/>
            <person name="Splivallo R."/>
            <person name="Traeger S."/>
            <person name="Wang M."/>
            <person name="Zifcakova L."/>
            <person name="Wipf D."/>
            <person name="Zambonelli A."/>
            <person name="Paolocci F."/>
            <person name="Nowrousian M."/>
            <person name="Ottonello S."/>
            <person name="Baldrian P."/>
            <person name="Spatafora J.W."/>
            <person name="Henrissat B."/>
            <person name="Nagy L.G."/>
            <person name="Aury J.M."/>
            <person name="Wincker P."/>
            <person name="Grigoriev I.V."/>
            <person name="Bonfante P."/>
            <person name="Martin F.M."/>
        </authorList>
    </citation>
    <scope>NUCLEOTIDE SEQUENCE [LARGE SCALE GENOMIC DNA]</scope>
    <source>
        <strain evidence="2 3">CCBAS932</strain>
    </source>
</reference>
<feature type="compositionally biased region" description="Basic and acidic residues" evidence="1">
    <location>
        <begin position="1109"/>
        <end position="1124"/>
    </location>
</feature>
<keyword evidence="3" id="KW-1185">Reference proteome</keyword>
<evidence type="ECO:0000313" key="3">
    <source>
        <dbReference type="Proteomes" id="UP000277580"/>
    </source>
</evidence>
<feature type="region of interest" description="Disordered" evidence="1">
    <location>
        <begin position="1"/>
        <end position="28"/>
    </location>
</feature>
<feature type="compositionally biased region" description="Polar residues" evidence="1">
    <location>
        <begin position="144"/>
        <end position="157"/>
    </location>
</feature>
<proteinExistence type="predicted"/>
<feature type="compositionally biased region" description="Polar residues" evidence="1">
    <location>
        <begin position="52"/>
        <end position="62"/>
    </location>
</feature>
<feature type="region of interest" description="Disordered" evidence="1">
    <location>
        <begin position="50"/>
        <end position="76"/>
    </location>
</feature>
<feature type="compositionally biased region" description="Low complexity" evidence="1">
    <location>
        <begin position="801"/>
        <end position="810"/>
    </location>
</feature>
<feature type="compositionally biased region" description="Acidic residues" evidence="1">
    <location>
        <begin position="766"/>
        <end position="780"/>
    </location>
</feature>